<accession>A0A8S7TVV5</accession>
<reference evidence="3 4" key="1">
    <citation type="submission" date="2019-12" db="EMBL/GenBank/DDBJ databases">
        <authorList>
            <consortium name="NARMS: The National Antimicrobial Resistance Monitoring System"/>
        </authorList>
    </citation>
    <scope>NUCLEOTIDE SEQUENCE [LARGE SCALE GENOMIC DNA]</scope>
    <source>
        <strain evidence="3 4">CVM N19EC0596</strain>
    </source>
</reference>
<sequence length="206" mass="22316">MTWKDRLQDASFRGVPFKVEEESAGTGRRVETHEYPNRDKPYTEDLGKITFRPSITAYVVGDDCFDQRDRLIDALNKPGPGTLVHPTYGELKVCVDGEVRVSTSKSEGRIVRFDLKFVEAGELSYPTSGAATAQTLMSSCSALDDCISDSFSGFSIDGVADFVQNDVVGNASTMLGYVSDAMKVVDSAVSDAARLLQGDISVLLPP</sequence>
<evidence type="ECO:0000259" key="2">
    <source>
        <dbReference type="Pfam" id="PF07157"/>
    </source>
</evidence>
<feature type="compositionally biased region" description="Basic and acidic residues" evidence="1">
    <location>
        <begin position="28"/>
        <end position="41"/>
    </location>
</feature>
<protein>
    <submittedName>
        <fullName evidence="3">DNA circularization protein</fullName>
    </submittedName>
</protein>
<feature type="non-terminal residue" evidence="3">
    <location>
        <position position="206"/>
    </location>
</feature>
<feature type="domain" description="DNA circulation N-terminal" evidence="2">
    <location>
        <begin position="7"/>
        <end position="93"/>
    </location>
</feature>
<proteinExistence type="predicted"/>
<organism evidence="3 4">
    <name type="scientific">Escherichia coli</name>
    <dbReference type="NCBI Taxonomy" id="562"/>
    <lineage>
        <taxon>Bacteria</taxon>
        <taxon>Pseudomonadati</taxon>
        <taxon>Pseudomonadota</taxon>
        <taxon>Gammaproteobacteria</taxon>
        <taxon>Enterobacterales</taxon>
        <taxon>Enterobacteriaceae</taxon>
        <taxon>Escherichia</taxon>
    </lineage>
</organism>
<dbReference type="RefSeq" id="WP_320266770.1">
    <property type="nucleotide sequence ID" value="NZ_JBMDYU010000195.1"/>
</dbReference>
<dbReference type="EMBL" id="AASWKX010000108">
    <property type="protein sequence ID" value="EFH6168635.1"/>
    <property type="molecule type" value="Genomic_DNA"/>
</dbReference>
<dbReference type="InterPro" id="IPR009826">
    <property type="entry name" value="DNA_circ_N"/>
</dbReference>
<evidence type="ECO:0000256" key="1">
    <source>
        <dbReference type="SAM" id="MobiDB-lite"/>
    </source>
</evidence>
<name>A0A8S7TVV5_ECOLX</name>
<dbReference type="Proteomes" id="UP000537181">
    <property type="component" value="Unassembled WGS sequence"/>
</dbReference>
<dbReference type="AlphaFoldDB" id="A0A8S7TVV5"/>
<dbReference type="Pfam" id="PF07157">
    <property type="entry name" value="DNA_circ_N"/>
    <property type="match status" value="1"/>
</dbReference>
<feature type="region of interest" description="Disordered" evidence="1">
    <location>
        <begin position="18"/>
        <end position="41"/>
    </location>
</feature>
<comment type="caution">
    <text evidence="3">The sequence shown here is derived from an EMBL/GenBank/DDBJ whole genome shotgun (WGS) entry which is preliminary data.</text>
</comment>
<evidence type="ECO:0000313" key="4">
    <source>
        <dbReference type="Proteomes" id="UP000537181"/>
    </source>
</evidence>
<evidence type="ECO:0000313" key="3">
    <source>
        <dbReference type="EMBL" id="EFH6168635.1"/>
    </source>
</evidence>
<gene>
    <name evidence="3" type="ORF">GAJ12_27025</name>
</gene>